<keyword evidence="2" id="KW-1185">Reference proteome</keyword>
<organism evidence="1 2">
    <name type="scientific">Catharanthus roseus</name>
    <name type="common">Madagascar periwinkle</name>
    <name type="synonym">Vinca rosea</name>
    <dbReference type="NCBI Taxonomy" id="4058"/>
    <lineage>
        <taxon>Eukaryota</taxon>
        <taxon>Viridiplantae</taxon>
        <taxon>Streptophyta</taxon>
        <taxon>Embryophyta</taxon>
        <taxon>Tracheophyta</taxon>
        <taxon>Spermatophyta</taxon>
        <taxon>Magnoliopsida</taxon>
        <taxon>eudicotyledons</taxon>
        <taxon>Gunneridae</taxon>
        <taxon>Pentapetalae</taxon>
        <taxon>asterids</taxon>
        <taxon>lamiids</taxon>
        <taxon>Gentianales</taxon>
        <taxon>Apocynaceae</taxon>
        <taxon>Rauvolfioideae</taxon>
        <taxon>Vinceae</taxon>
        <taxon>Catharanthinae</taxon>
        <taxon>Catharanthus</taxon>
    </lineage>
</organism>
<comment type="caution">
    <text evidence="1">The sequence shown here is derived from an EMBL/GenBank/DDBJ whole genome shotgun (WGS) entry which is preliminary data.</text>
</comment>
<dbReference type="Proteomes" id="UP001060085">
    <property type="component" value="Linkage Group LG03"/>
</dbReference>
<evidence type="ECO:0000313" key="2">
    <source>
        <dbReference type="Proteomes" id="UP001060085"/>
    </source>
</evidence>
<sequence length="150" mass="16570">MRVSSAAGSLSELRHTSAASTPKFKRTCNATVELHGQSSDPQNEVIGTKFRHLVVNTSQTPYERSITKGLPWDQPQFRAPPDSPLGGRTPPKNMMGCPRRLNGPHPPRSMPHFKWIYSSESETSAPLEEALIRGTSHIQCNPLTLPNTRS</sequence>
<gene>
    <name evidence="1" type="ORF">M9H77_12206</name>
</gene>
<protein>
    <submittedName>
        <fullName evidence="1">Uncharacterized protein</fullName>
    </submittedName>
</protein>
<proteinExistence type="predicted"/>
<name>A0ACC0BGR8_CATRO</name>
<evidence type="ECO:0000313" key="1">
    <source>
        <dbReference type="EMBL" id="KAI5671842.1"/>
    </source>
</evidence>
<reference evidence="2" key="1">
    <citation type="journal article" date="2023" name="Nat. Plants">
        <title>Single-cell RNA sequencing provides a high-resolution roadmap for understanding the multicellular compartmentation of specialized metabolism.</title>
        <authorList>
            <person name="Sun S."/>
            <person name="Shen X."/>
            <person name="Li Y."/>
            <person name="Li Y."/>
            <person name="Wang S."/>
            <person name="Li R."/>
            <person name="Zhang H."/>
            <person name="Shen G."/>
            <person name="Guo B."/>
            <person name="Wei J."/>
            <person name="Xu J."/>
            <person name="St-Pierre B."/>
            <person name="Chen S."/>
            <person name="Sun C."/>
        </authorList>
    </citation>
    <scope>NUCLEOTIDE SEQUENCE [LARGE SCALE GENOMIC DNA]</scope>
</reference>
<dbReference type="EMBL" id="CM044703">
    <property type="protein sequence ID" value="KAI5671842.1"/>
    <property type="molecule type" value="Genomic_DNA"/>
</dbReference>
<accession>A0ACC0BGR8</accession>